<evidence type="ECO:0000256" key="1">
    <source>
        <dbReference type="ARBA" id="ARBA00009254"/>
    </source>
</evidence>
<dbReference type="SUPFAM" id="SSF46561">
    <property type="entry name" value="Ribosomal protein L29 (L29p)"/>
    <property type="match status" value="1"/>
</dbReference>
<dbReference type="InterPro" id="IPR001854">
    <property type="entry name" value="Ribosomal_uL29"/>
</dbReference>
<dbReference type="Pfam" id="PF00831">
    <property type="entry name" value="Ribosomal_L29"/>
    <property type="match status" value="1"/>
</dbReference>
<reference evidence="4" key="1">
    <citation type="submission" date="2014-09" db="EMBL/GenBank/DDBJ databases">
        <authorList>
            <person name="Probst J Alexander"/>
        </authorList>
    </citation>
    <scope>NUCLEOTIDE SEQUENCE</scope>
</reference>
<dbReference type="InterPro" id="IPR036049">
    <property type="entry name" value="Ribosomal_uL29_sf"/>
</dbReference>
<keyword evidence="3" id="KW-0687">Ribonucleoprotein</keyword>
<sequence>MAILRAKELREMNAEDTEEHLKDLHKRKMKIKSDISAGISSESIGSIREIKRTIARLLTIKHEKEKNK</sequence>
<gene>
    <name evidence="4" type="primary">rpl29p</name>
    <name evidence="4" type="ORF">MSIBF_A2280008</name>
</gene>
<proteinExistence type="inferred from homology"/>
<dbReference type="GO" id="GO:1990904">
    <property type="term" value="C:ribonucleoprotein complex"/>
    <property type="evidence" value="ECO:0007669"/>
    <property type="project" value="UniProtKB-KW"/>
</dbReference>
<dbReference type="HAMAP" id="MF_00374">
    <property type="entry name" value="Ribosomal_uL29"/>
    <property type="match status" value="1"/>
</dbReference>
<dbReference type="GO" id="GO:0006412">
    <property type="term" value="P:translation"/>
    <property type="evidence" value="ECO:0007669"/>
    <property type="project" value="InterPro"/>
</dbReference>
<name>A0A098E8S2_9ZZZZ</name>
<dbReference type="NCBIfam" id="TIGR00012">
    <property type="entry name" value="L29"/>
    <property type="match status" value="1"/>
</dbReference>
<dbReference type="Gene3D" id="1.10.287.310">
    <property type="match status" value="1"/>
</dbReference>
<dbReference type="GO" id="GO:0005840">
    <property type="term" value="C:ribosome"/>
    <property type="evidence" value="ECO:0007669"/>
    <property type="project" value="UniProtKB-KW"/>
</dbReference>
<dbReference type="AlphaFoldDB" id="A0A098E8S2"/>
<evidence type="ECO:0000256" key="2">
    <source>
        <dbReference type="ARBA" id="ARBA00022980"/>
    </source>
</evidence>
<keyword evidence="2 4" id="KW-0689">Ribosomal protein</keyword>
<protein>
    <submittedName>
        <fullName evidence="4">50S ribosomal protein L29P</fullName>
    </submittedName>
</protein>
<organism evidence="4">
    <name type="scientific">groundwater metagenome</name>
    <dbReference type="NCBI Taxonomy" id="717931"/>
    <lineage>
        <taxon>unclassified sequences</taxon>
        <taxon>metagenomes</taxon>
        <taxon>ecological metagenomes</taxon>
    </lineage>
</organism>
<dbReference type="EMBL" id="CCXY01000144">
    <property type="protein sequence ID" value="CEG12427.1"/>
    <property type="molecule type" value="Genomic_DNA"/>
</dbReference>
<comment type="similarity">
    <text evidence="1">Belongs to the universal ribosomal protein uL29 family.</text>
</comment>
<evidence type="ECO:0000256" key="3">
    <source>
        <dbReference type="ARBA" id="ARBA00023274"/>
    </source>
</evidence>
<dbReference type="GO" id="GO:0003735">
    <property type="term" value="F:structural constituent of ribosome"/>
    <property type="evidence" value="ECO:0007669"/>
    <property type="project" value="InterPro"/>
</dbReference>
<accession>A0A098E8S2</accession>
<evidence type="ECO:0000313" key="4">
    <source>
        <dbReference type="EMBL" id="CEG12427.1"/>
    </source>
</evidence>